<comment type="caution">
    <text evidence="2">The sequence shown here is derived from an EMBL/GenBank/DDBJ whole genome shotgun (WGS) entry which is preliminary data.</text>
</comment>
<dbReference type="Gene3D" id="3.40.30.10">
    <property type="entry name" value="Glutaredoxin"/>
    <property type="match status" value="1"/>
</dbReference>
<dbReference type="AlphaFoldDB" id="A0A9W7A2C6"/>
<keyword evidence="3" id="KW-1185">Reference proteome</keyword>
<dbReference type="SUPFAM" id="SSF52833">
    <property type="entry name" value="Thioredoxin-like"/>
    <property type="match status" value="1"/>
</dbReference>
<dbReference type="InterPro" id="IPR036282">
    <property type="entry name" value="Glutathione-S-Trfase_C_sf"/>
</dbReference>
<feature type="region of interest" description="Disordered" evidence="1">
    <location>
        <begin position="1"/>
        <end position="22"/>
    </location>
</feature>
<name>A0A9W7A2C6_9STRA</name>
<reference evidence="3" key="1">
    <citation type="journal article" date="2023" name="Commun. Biol.">
        <title>Genome analysis of Parmales, the sister group of diatoms, reveals the evolutionary specialization of diatoms from phago-mixotrophs to photoautotrophs.</title>
        <authorList>
            <person name="Ban H."/>
            <person name="Sato S."/>
            <person name="Yoshikawa S."/>
            <person name="Yamada K."/>
            <person name="Nakamura Y."/>
            <person name="Ichinomiya M."/>
            <person name="Sato N."/>
            <person name="Blanc-Mathieu R."/>
            <person name="Endo H."/>
            <person name="Kuwata A."/>
            <person name="Ogata H."/>
        </authorList>
    </citation>
    <scope>NUCLEOTIDE SEQUENCE [LARGE SCALE GENOMIC DNA]</scope>
    <source>
        <strain evidence="3">NIES 3700</strain>
    </source>
</reference>
<dbReference type="InterPro" id="IPR036249">
    <property type="entry name" value="Thioredoxin-like_sf"/>
</dbReference>
<evidence type="ECO:0008006" key="4">
    <source>
        <dbReference type="Google" id="ProtNLM"/>
    </source>
</evidence>
<sequence length="285" mass="31953">MSETTSISTSPPPLPQLTLYTRPTSNNSGRITLFLSTLPSHPVTLVNVTHASQKTSIENNPKGKIPFLKIQTPTSTSTLTESSIILFYLLILLSPPLPSSDPLVTSKIREITQTHDIYISSPSSSFSSPNTYFLNVHCQGCMYIPPPGNGGRGIPWELRMIKLSDLFEGWLNIARLIEGNGGNEGNEEGYAVDGKVTEADYTIFPSLCYLEYYLPLVFDIAFDKFCSEEREILLKVFKNLMKIKVFEEYRNFLRSSLECERIREFVKLIKEDGEKNGGVILPDRG</sequence>
<dbReference type="OrthoDB" id="10469035at2759"/>
<accession>A0A9W7A2C6</accession>
<dbReference type="EMBL" id="BRXW01000543">
    <property type="protein sequence ID" value="GMH64587.1"/>
    <property type="molecule type" value="Genomic_DNA"/>
</dbReference>
<protein>
    <recommendedName>
        <fullName evidence="4">Glutathione S-transferase</fullName>
    </recommendedName>
</protein>
<gene>
    <name evidence="2" type="ORF">TrLO_g13480</name>
</gene>
<evidence type="ECO:0000256" key="1">
    <source>
        <dbReference type="SAM" id="MobiDB-lite"/>
    </source>
</evidence>
<dbReference type="Proteomes" id="UP001165122">
    <property type="component" value="Unassembled WGS sequence"/>
</dbReference>
<dbReference type="SUPFAM" id="SSF47616">
    <property type="entry name" value="GST C-terminal domain-like"/>
    <property type="match status" value="1"/>
</dbReference>
<organism evidence="2 3">
    <name type="scientific">Triparma laevis f. longispina</name>
    <dbReference type="NCBI Taxonomy" id="1714387"/>
    <lineage>
        <taxon>Eukaryota</taxon>
        <taxon>Sar</taxon>
        <taxon>Stramenopiles</taxon>
        <taxon>Ochrophyta</taxon>
        <taxon>Bolidophyceae</taxon>
        <taxon>Parmales</taxon>
        <taxon>Triparmaceae</taxon>
        <taxon>Triparma</taxon>
    </lineage>
</organism>
<proteinExistence type="predicted"/>
<evidence type="ECO:0000313" key="3">
    <source>
        <dbReference type="Proteomes" id="UP001165122"/>
    </source>
</evidence>
<evidence type="ECO:0000313" key="2">
    <source>
        <dbReference type="EMBL" id="GMH64587.1"/>
    </source>
</evidence>